<organism evidence="6 7">
    <name type="scientific">Tuber aestivum</name>
    <name type="common">summer truffle</name>
    <dbReference type="NCBI Taxonomy" id="59557"/>
    <lineage>
        <taxon>Eukaryota</taxon>
        <taxon>Fungi</taxon>
        <taxon>Dikarya</taxon>
        <taxon>Ascomycota</taxon>
        <taxon>Pezizomycotina</taxon>
        <taxon>Pezizomycetes</taxon>
        <taxon>Pezizales</taxon>
        <taxon>Tuberaceae</taxon>
        <taxon>Tuber</taxon>
    </lineage>
</organism>
<dbReference type="GO" id="GO:0005730">
    <property type="term" value="C:nucleolus"/>
    <property type="evidence" value="ECO:0007669"/>
    <property type="project" value="UniProtKB-SubCell"/>
</dbReference>
<comment type="similarity">
    <text evidence="4">Belongs to the BMT2 family.</text>
</comment>
<name>A0A292PP68_9PEZI</name>
<protein>
    <recommendedName>
        <fullName evidence="4">25S rRNA adenine-N(1) methyltransferase</fullName>
        <ecNumber evidence="4">2.1.1.-</ecNumber>
    </recommendedName>
</protein>
<dbReference type="GO" id="GO:0016433">
    <property type="term" value="F:rRNA (adenine) methyltransferase activity"/>
    <property type="evidence" value="ECO:0007669"/>
    <property type="project" value="UniProtKB-UniRule"/>
</dbReference>
<evidence type="ECO:0000256" key="2">
    <source>
        <dbReference type="ARBA" id="ARBA00022679"/>
    </source>
</evidence>
<evidence type="ECO:0000313" key="7">
    <source>
        <dbReference type="Proteomes" id="UP001412239"/>
    </source>
</evidence>
<feature type="binding site" evidence="4">
    <location>
        <position position="166"/>
    </location>
    <ligand>
        <name>S-adenosyl-L-methionine</name>
        <dbReference type="ChEBI" id="CHEBI:59789"/>
    </ligand>
</feature>
<comment type="function">
    <text evidence="4">S-adenosyl-L-methionine-dependent methyltransferase that specifically methylates the N(1) position of an adenine present in helix 65 in 25S rRNA.</text>
</comment>
<sequence length="344" mass="38675">MRPHRAPTTTGSNHSRSDFNKYPNSSLRFPSMTRARKRTKKPGSILLSRHRNLRGDGSSVVASRVLSNTSSLSSKVGRALIRNHHTLQKRLSQALSKNDTETANSIRAEIEADGGIERYQQASVCGQGNQRGGDSSKILIGWLREVIQSSTNKKVTNKRLRLLEVGALRPDNACSRSNLFDVTRIDLNSRDPSIEAQDFMDRPIPTADSEKFDIISLSLVLNYVSLPTARGEMLERTTEFLRHTLLEGDQEEGPSRVTESFPSLFLVLPAPCITNSRYLDEERLEGMMGSLGYQLARRKLSAKLIYQLWHHIGKARSSGRQREFSRKGEVNPGRARNNFAILFR</sequence>
<dbReference type="HAMAP" id="MF_03044">
    <property type="entry name" value="BMT2"/>
    <property type="match status" value="1"/>
</dbReference>
<feature type="binding site" evidence="4">
    <location>
        <position position="186"/>
    </location>
    <ligand>
        <name>S-adenosyl-L-methionine</name>
        <dbReference type="ChEBI" id="CHEBI:59789"/>
    </ligand>
</feature>
<evidence type="ECO:0000256" key="1">
    <source>
        <dbReference type="ARBA" id="ARBA00022603"/>
    </source>
</evidence>
<dbReference type="EC" id="2.1.1.-" evidence="4"/>
<gene>
    <name evidence="6" type="ORF">GSTUAT00006601001</name>
</gene>
<keyword evidence="7" id="KW-1185">Reference proteome</keyword>
<dbReference type="Proteomes" id="UP001412239">
    <property type="component" value="Unassembled WGS sequence"/>
</dbReference>
<evidence type="ECO:0000313" key="6">
    <source>
        <dbReference type="EMBL" id="CUS09326.1"/>
    </source>
</evidence>
<dbReference type="AlphaFoldDB" id="A0A292PP68"/>
<feature type="region of interest" description="Disordered" evidence="5">
    <location>
        <begin position="1"/>
        <end position="44"/>
    </location>
</feature>
<dbReference type="Pfam" id="PF11968">
    <property type="entry name" value="Bmt2"/>
    <property type="match status" value="1"/>
</dbReference>
<dbReference type="InterPro" id="IPR021867">
    <property type="entry name" value="Bmt2/SAMTOR"/>
</dbReference>
<reference evidence="6" key="1">
    <citation type="submission" date="2015-10" db="EMBL/GenBank/DDBJ databases">
        <authorList>
            <person name="Regsiter A."/>
            <person name="william w."/>
        </authorList>
    </citation>
    <scope>NUCLEOTIDE SEQUENCE</scope>
    <source>
        <strain evidence="6">Montdore</strain>
    </source>
</reference>
<evidence type="ECO:0000256" key="4">
    <source>
        <dbReference type="HAMAP-Rule" id="MF_03044"/>
    </source>
</evidence>
<dbReference type="EMBL" id="LN891087">
    <property type="protein sequence ID" value="CUS09326.1"/>
    <property type="molecule type" value="Genomic_DNA"/>
</dbReference>
<dbReference type="PANTHER" id="PTHR21008">
    <property type="entry name" value="S-ADENOSYLMETHIONINE SENSOR UPSTREAM OF MTORC1-RELATED"/>
    <property type="match status" value="1"/>
</dbReference>
<comment type="subcellular location">
    <subcellularLocation>
        <location evidence="4">Nucleus</location>
        <location evidence="4">Nucleolus</location>
    </subcellularLocation>
</comment>
<proteinExistence type="inferred from homology"/>
<keyword evidence="3 4" id="KW-0949">S-adenosyl-L-methionine</keyword>
<keyword evidence="4" id="KW-0539">Nucleus</keyword>
<accession>A0A292PP68</accession>
<evidence type="ECO:0000256" key="5">
    <source>
        <dbReference type="SAM" id="MobiDB-lite"/>
    </source>
</evidence>
<dbReference type="PANTHER" id="PTHR21008:SF1">
    <property type="entry name" value="25S RRNA (ADENINE(2142)-N(1))-METHYLTRANSFERASE"/>
    <property type="match status" value="1"/>
</dbReference>
<evidence type="ECO:0000256" key="3">
    <source>
        <dbReference type="ARBA" id="ARBA00022691"/>
    </source>
</evidence>
<keyword evidence="1 4" id="KW-0489">Methyltransferase</keyword>
<keyword evidence="2 4" id="KW-0808">Transferase</keyword>